<evidence type="ECO:0000256" key="4">
    <source>
        <dbReference type="ARBA" id="ARBA00023163"/>
    </source>
</evidence>
<name>A0A2P6PLR0_ROSCH</name>
<dbReference type="GO" id="GO:0046983">
    <property type="term" value="F:protein dimerization activity"/>
    <property type="evidence" value="ECO:0007669"/>
    <property type="project" value="InterPro"/>
</dbReference>
<dbReference type="EMBL" id="PDCK01000044">
    <property type="protein sequence ID" value="PRQ22849.1"/>
    <property type="molecule type" value="Genomic_DNA"/>
</dbReference>
<evidence type="ECO:0000256" key="5">
    <source>
        <dbReference type="ARBA" id="ARBA00023242"/>
    </source>
</evidence>
<dbReference type="PANTHER" id="PTHR16223:SF335">
    <property type="entry name" value="TRANSCRIPTION FACTOR BHLH113"/>
    <property type="match status" value="1"/>
</dbReference>
<evidence type="ECO:0000256" key="6">
    <source>
        <dbReference type="SAM" id="MobiDB-lite"/>
    </source>
</evidence>
<dbReference type="PANTHER" id="PTHR16223">
    <property type="entry name" value="TRANSCRIPTION FACTOR BHLH83-RELATED"/>
    <property type="match status" value="1"/>
</dbReference>
<dbReference type="Proteomes" id="UP000238479">
    <property type="component" value="Chromosome 6"/>
</dbReference>
<keyword evidence="3" id="KW-0238">DNA-binding</keyword>
<gene>
    <name evidence="8" type="ORF">RchiOBHm_Chr6g0254731</name>
</gene>
<reference evidence="8 9" key="1">
    <citation type="journal article" date="2018" name="Nat. Genet.">
        <title>The Rosa genome provides new insights in the design of modern roses.</title>
        <authorList>
            <person name="Bendahmane M."/>
        </authorList>
    </citation>
    <scope>NUCLEOTIDE SEQUENCE [LARGE SCALE GENOMIC DNA]</scope>
    <source>
        <strain evidence="9">cv. Old Blush</strain>
    </source>
</reference>
<dbReference type="Gramene" id="PRQ22849">
    <property type="protein sequence ID" value="PRQ22849"/>
    <property type="gene ID" value="RchiOBHm_Chr6g0254731"/>
</dbReference>
<evidence type="ECO:0000313" key="8">
    <source>
        <dbReference type="EMBL" id="PRQ22849.1"/>
    </source>
</evidence>
<organism evidence="8 9">
    <name type="scientific">Rosa chinensis</name>
    <name type="common">China rose</name>
    <dbReference type="NCBI Taxonomy" id="74649"/>
    <lineage>
        <taxon>Eukaryota</taxon>
        <taxon>Viridiplantae</taxon>
        <taxon>Streptophyta</taxon>
        <taxon>Embryophyta</taxon>
        <taxon>Tracheophyta</taxon>
        <taxon>Spermatophyta</taxon>
        <taxon>Magnoliopsida</taxon>
        <taxon>eudicotyledons</taxon>
        <taxon>Gunneridae</taxon>
        <taxon>Pentapetalae</taxon>
        <taxon>rosids</taxon>
        <taxon>fabids</taxon>
        <taxon>Rosales</taxon>
        <taxon>Rosaceae</taxon>
        <taxon>Rosoideae</taxon>
        <taxon>Rosoideae incertae sedis</taxon>
        <taxon>Rosa</taxon>
    </lineage>
</organism>
<sequence length="284" mass="30719">MAGKEGFEVDQLGVIEGTSFSQLLYEVEHDVVGLCVDDHQSQIFNYNTNSCSSLYSATDLKTPKMLCFGDFQNKDRDNHHLGEIGFPEISISRPPAQKSGLTCSDSSSVSSTSTKAATSSSNSNSNKKRNGVAQEQQVQCASTTTQAGQRSSKKPKTDKPAAGKRREKLGERISALQQLVSPFGKTDTASVLHEAMGYIRFLHDQVQVLCSPYLKRLPSLPEGGGDGAEKKDEEARSNDLRSRGLCLVPMENTAHLANNNGADFWSPVTMASNSNNKVSSSTGY</sequence>
<feature type="compositionally biased region" description="Polar residues" evidence="6">
    <location>
        <begin position="133"/>
        <end position="150"/>
    </location>
</feature>
<evidence type="ECO:0000259" key="7">
    <source>
        <dbReference type="PROSITE" id="PS50888"/>
    </source>
</evidence>
<comment type="subcellular location">
    <subcellularLocation>
        <location evidence="1">Nucleus</location>
    </subcellularLocation>
</comment>
<dbReference type="InterPro" id="IPR045239">
    <property type="entry name" value="bHLH95_bHLH"/>
</dbReference>
<protein>
    <submittedName>
        <fullName evidence="8">Putative transcription factor bHLH family</fullName>
    </submittedName>
</protein>
<proteinExistence type="predicted"/>
<dbReference type="GO" id="GO:0000981">
    <property type="term" value="F:DNA-binding transcription factor activity, RNA polymerase II-specific"/>
    <property type="evidence" value="ECO:0007669"/>
    <property type="project" value="TreeGrafter"/>
</dbReference>
<dbReference type="SMR" id="A0A2P6PLR0"/>
<feature type="region of interest" description="Disordered" evidence="6">
    <location>
        <begin position="217"/>
        <end position="239"/>
    </location>
</feature>
<feature type="domain" description="BHLH" evidence="7">
    <location>
        <begin position="153"/>
        <end position="202"/>
    </location>
</feature>
<evidence type="ECO:0000256" key="3">
    <source>
        <dbReference type="ARBA" id="ARBA00023125"/>
    </source>
</evidence>
<dbReference type="SMART" id="SM00353">
    <property type="entry name" value="HLH"/>
    <property type="match status" value="1"/>
</dbReference>
<keyword evidence="9" id="KW-1185">Reference proteome</keyword>
<dbReference type="GO" id="GO:0000978">
    <property type="term" value="F:RNA polymerase II cis-regulatory region sequence-specific DNA binding"/>
    <property type="evidence" value="ECO:0007669"/>
    <property type="project" value="TreeGrafter"/>
</dbReference>
<dbReference type="InterPro" id="IPR011598">
    <property type="entry name" value="bHLH_dom"/>
</dbReference>
<evidence type="ECO:0000256" key="2">
    <source>
        <dbReference type="ARBA" id="ARBA00023015"/>
    </source>
</evidence>
<evidence type="ECO:0000313" key="9">
    <source>
        <dbReference type="Proteomes" id="UP000238479"/>
    </source>
</evidence>
<dbReference type="GO" id="GO:0005634">
    <property type="term" value="C:nucleus"/>
    <property type="evidence" value="ECO:0007669"/>
    <property type="project" value="UniProtKB-SubCell"/>
</dbReference>
<dbReference type="Gene3D" id="4.10.280.10">
    <property type="entry name" value="Helix-loop-helix DNA-binding domain"/>
    <property type="match status" value="1"/>
</dbReference>
<dbReference type="CDD" id="cd11393">
    <property type="entry name" value="bHLH_AtbHLH_like"/>
    <property type="match status" value="1"/>
</dbReference>
<accession>A0A2P6PLR0</accession>
<dbReference type="OMA" id="WSPAMAN"/>
<dbReference type="InterPro" id="IPR036638">
    <property type="entry name" value="HLH_DNA-bd_sf"/>
</dbReference>
<feature type="region of interest" description="Disordered" evidence="6">
    <location>
        <begin position="86"/>
        <end position="166"/>
    </location>
</feature>
<comment type="caution">
    <text evidence="8">The sequence shown here is derived from an EMBL/GenBank/DDBJ whole genome shotgun (WGS) entry which is preliminary data.</text>
</comment>
<feature type="compositionally biased region" description="Basic and acidic residues" evidence="6">
    <location>
        <begin position="227"/>
        <end position="239"/>
    </location>
</feature>
<keyword evidence="2" id="KW-0805">Transcription regulation</keyword>
<keyword evidence="4" id="KW-0804">Transcription</keyword>
<dbReference type="AlphaFoldDB" id="A0A2P6PLR0"/>
<dbReference type="STRING" id="74649.A0A2P6PLR0"/>
<dbReference type="InterPro" id="IPR045843">
    <property type="entry name" value="IND-like"/>
</dbReference>
<evidence type="ECO:0000256" key="1">
    <source>
        <dbReference type="ARBA" id="ARBA00004123"/>
    </source>
</evidence>
<dbReference type="PROSITE" id="PS50888">
    <property type="entry name" value="BHLH"/>
    <property type="match status" value="1"/>
</dbReference>
<dbReference type="SUPFAM" id="SSF47459">
    <property type="entry name" value="HLH, helix-loop-helix DNA-binding domain"/>
    <property type="match status" value="1"/>
</dbReference>
<keyword evidence="5" id="KW-0539">Nucleus</keyword>
<feature type="compositionally biased region" description="Low complexity" evidence="6">
    <location>
        <begin position="104"/>
        <end position="125"/>
    </location>
</feature>